<organism evidence="1">
    <name type="scientific">marine sediment metagenome</name>
    <dbReference type="NCBI Taxonomy" id="412755"/>
    <lineage>
        <taxon>unclassified sequences</taxon>
        <taxon>metagenomes</taxon>
        <taxon>ecological metagenomes</taxon>
    </lineage>
</organism>
<comment type="caution">
    <text evidence="1">The sequence shown here is derived from an EMBL/GenBank/DDBJ whole genome shotgun (WGS) entry which is preliminary data.</text>
</comment>
<evidence type="ECO:0000313" key="1">
    <source>
        <dbReference type="EMBL" id="KKN65838.1"/>
    </source>
</evidence>
<proteinExistence type="predicted"/>
<gene>
    <name evidence="1" type="ORF">LCGC14_0477740</name>
</gene>
<accession>A0A0F9VJ41</accession>
<name>A0A0F9VJ41_9ZZZZ</name>
<reference evidence="1" key="1">
    <citation type="journal article" date="2015" name="Nature">
        <title>Complex archaea that bridge the gap between prokaryotes and eukaryotes.</title>
        <authorList>
            <person name="Spang A."/>
            <person name="Saw J.H."/>
            <person name="Jorgensen S.L."/>
            <person name="Zaremba-Niedzwiedzka K."/>
            <person name="Martijn J."/>
            <person name="Lind A.E."/>
            <person name="van Eijk R."/>
            <person name="Schleper C."/>
            <person name="Guy L."/>
            <person name="Ettema T.J."/>
        </authorList>
    </citation>
    <scope>NUCLEOTIDE SEQUENCE</scope>
</reference>
<dbReference type="EMBL" id="LAZR01000515">
    <property type="protein sequence ID" value="KKN65838.1"/>
    <property type="molecule type" value="Genomic_DNA"/>
</dbReference>
<dbReference type="AlphaFoldDB" id="A0A0F9VJ41"/>
<sequence length="80" mass="9561">MVVIIFPDWYVEAEEELDNAIHKIVSNNFIDYSFVDDSNGIKEGKSLILSRLVRIYENVNVEQREKQQEFFRKLKPKKKK</sequence>
<protein>
    <submittedName>
        <fullName evidence="1">Uncharacterized protein</fullName>
    </submittedName>
</protein>